<dbReference type="InterPro" id="IPR002937">
    <property type="entry name" value="Amino_oxidase"/>
</dbReference>
<sequence length="453" mass="48005">MSANANWSADWEQTHWDAVIIGGGLAGLTAAVLLGSQKKRVIVLEKATRLGGRAQTTERDGGLLNLGPHALYQNAEASRIWNALGIEPQGKPLALQNAQLIEQGQLTELPGSPWKLFTTSLLGFKEKTEFAAFFAGLGRMDTAAWDRTSLADFLHARIRSVKVRELLTMLARLSTYSADPAKISAGTALRRMSRGGVLYLDGGWQSAVRQLRERAEQLGVVIAAGAQALAVDGALPQLRVALAGGRALRASSVLAAAGPRETAALLGDGASAPLQAAAAERPVQAACLDLVLASLPQPSRGFALGLDRPLYFSNHSQAAALTDQPGHAVVHAAKYLSVDEDADADRDLAELEHMLDLLQPGWRDRVVTRRYLPHVTVMHALPTADAGGERGRLACDGTGVPGFYAAGDWVGGEALLVDASCASAKTAADLILAQLRDVPDGREQDAGLAHRRR</sequence>
<comment type="caution">
    <text evidence="3">The sequence shown here is derived from an EMBL/GenBank/DDBJ whole genome shotgun (WGS) entry which is preliminary data.</text>
</comment>
<name>A0A916NJ34_9BACL</name>
<dbReference type="EMBL" id="CAJVAS010000012">
    <property type="protein sequence ID" value="CAG7628676.1"/>
    <property type="molecule type" value="Genomic_DNA"/>
</dbReference>
<dbReference type="PANTHER" id="PTHR43734:SF1">
    <property type="entry name" value="PHYTOENE DESATURASE"/>
    <property type="match status" value="1"/>
</dbReference>
<comment type="similarity">
    <text evidence="1">Belongs to the carotenoid/retinoid oxidoreductase family. CrtN subfamily.</text>
</comment>
<evidence type="ECO:0000313" key="4">
    <source>
        <dbReference type="Proteomes" id="UP000693672"/>
    </source>
</evidence>
<dbReference type="PANTHER" id="PTHR43734">
    <property type="entry name" value="PHYTOENE DESATURASE"/>
    <property type="match status" value="1"/>
</dbReference>
<accession>A0A916NJ34</accession>
<reference evidence="3" key="1">
    <citation type="submission" date="2021-06" db="EMBL/GenBank/DDBJ databases">
        <authorList>
            <person name="Criscuolo A."/>
        </authorList>
    </citation>
    <scope>NUCLEOTIDE SEQUENCE</scope>
    <source>
        <strain evidence="3">CIP111600</strain>
    </source>
</reference>
<evidence type="ECO:0000313" key="3">
    <source>
        <dbReference type="EMBL" id="CAG7628676.1"/>
    </source>
</evidence>
<evidence type="ECO:0000259" key="2">
    <source>
        <dbReference type="Pfam" id="PF01593"/>
    </source>
</evidence>
<gene>
    <name evidence="3" type="ORF">PAESOLCIP111_03029</name>
</gene>
<dbReference type="GO" id="GO:0016491">
    <property type="term" value="F:oxidoreductase activity"/>
    <property type="evidence" value="ECO:0007669"/>
    <property type="project" value="InterPro"/>
</dbReference>
<dbReference type="AlphaFoldDB" id="A0A916NJ34"/>
<keyword evidence="4" id="KW-1185">Reference proteome</keyword>
<dbReference type="Proteomes" id="UP000693672">
    <property type="component" value="Unassembled WGS sequence"/>
</dbReference>
<dbReference type="Pfam" id="PF01593">
    <property type="entry name" value="Amino_oxidase"/>
    <property type="match status" value="1"/>
</dbReference>
<organism evidence="3 4">
    <name type="scientific">Paenibacillus solanacearum</name>
    <dbReference type="NCBI Taxonomy" id="2048548"/>
    <lineage>
        <taxon>Bacteria</taxon>
        <taxon>Bacillati</taxon>
        <taxon>Bacillota</taxon>
        <taxon>Bacilli</taxon>
        <taxon>Bacillales</taxon>
        <taxon>Paenibacillaceae</taxon>
        <taxon>Paenibacillus</taxon>
    </lineage>
</organism>
<proteinExistence type="inferred from homology"/>
<feature type="domain" description="Amine oxidase" evidence="2">
    <location>
        <begin position="25"/>
        <end position="432"/>
    </location>
</feature>
<dbReference type="RefSeq" id="WP_218092795.1">
    <property type="nucleotide sequence ID" value="NZ_CAJVAS010000012.1"/>
</dbReference>
<evidence type="ECO:0000256" key="1">
    <source>
        <dbReference type="ARBA" id="ARBA00038322"/>
    </source>
</evidence>
<protein>
    <recommendedName>
        <fullName evidence="2">Amine oxidase domain-containing protein</fullName>
    </recommendedName>
</protein>